<name>A0A4Q2JPA0_9MICO</name>
<evidence type="ECO:0000313" key="1">
    <source>
        <dbReference type="EMBL" id="RXZ48030.1"/>
    </source>
</evidence>
<accession>A0A4Q2JPA0</accession>
<dbReference type="RefSeq" id="WP_129234512.1">
    <property type="nucleotide sequence ID" value="NZ_SDPL01000137.1"/>
</dbReference>
<reference evidence="1 2" key="1">
    <citation type="submission" date="2019-01" db="EMBL/GenBank/DDBJ databases">
        <authorList>
            <person name="Li J."/>
        </authorList>
    </citation>
    <scope>NUCLEOTIDE SEQUENCE [LARGE SCALE GENOMIC DNA]</scope>
    <source>
        <strain evidence="1 2">CGMCC 4.7180</strain>
    </source>
</reference>
<protein>
    <recommendedName>
        <fullName evidence="3">Tetratricopeptide repeat protein</fullName>
    </recommendedName>
</protein>
<dbReference type="Proteomes" id="UP000292881">
    <property type="component" value="Unassembled WGS sequence"/>
</dbReference>
<dbReference type="OrthoDB" id="3211351at2"/>
<dbReference type="AlphaFoldDB" id="A0A4Q2JPA0"/>
<organism evidence="1 2">
    <name type="scientific">Agromyces binzhouensis</name>
    <dbReference type="NCBI Taxonomy" id="1817495"/>
    <lineage>
        <taxon>Bacteria</taxon>
        <taxon>Bacillati</taxon>
        <taxon>Actinomycetota</taxon>
        <taxon>Actinomycetes</taxon>
        <taxon>Micrococcales</taxon>
        <taxon>Microbacteriaceae</taxon>
        <taxon>Agromyces</taxon>
    </lineage>
</organism>
<gene>
    <name evidence="1" type="ORF">ESO86_08530</name>
</gene>
<proteinExistence type="predicted"/>
<evidence type="ECO:0008006" key="3">
    <source>
        <dbReference type="Google" id="ProtNLM"/>
    </source>
</evidence>
<comment type="caution">
    <text evidence="1">The sequence shown here is derived from an EMBL/GenBank/DDBJ whole genome shotgun (WGS) entry which is preliminary data.</text>
</comment>
<keyword evidence="2" id="KW-1185">Reference proteome</keyword>
<evidence type="ECO:0000313" key="2">
    <source>
        <dbReference type="Proteomes" id="UP000292881"/>
    </source>
</evidence>
<sequence length="197" mass="22011">MAQLITEDDLDELELRVADGRGHVARADLLEKWATDDTAFELGSGVRRAHLLLVAAEHFEMAGELERALTVARRADEASDAEPHEATGRLVAILLALGERDAALRTADALRGSGSGQWWRHLHVAESFEFADELELAERWFVITLRLIERDPEHDVADRLIALSGRFRVRRDAGKPEDVLDAETSQLRELLGYEPIA</sequence>
<dbReference type="EMBL" id="SDPL01000137">
    <property type="protein sequence ID" value="RXZ48030.1"/>
    <property type="molecule type" value="Genomic_DNA"/>
</dbReference>